<sequence length="277" mass="30835">MTGSELGEFLRTRRARVDVAQVGLPATARRRVPGLRREEVATLAGLSADYYARLEQGRQLTASPEVLDALARVFRLDEAERSHLRRLSTRRSEPPDVLARGVGPGMRILLDELGRVPAILLGRYTEVLAANRIARLVFADFPVMPARDRVVVRWLLCDEKARPLHDDWEGIVEEMIGMLRLAVGRDPEDLRARRLVAELSAASPLFRRVWADHRVEATPRSVKRMFHPVAGELTFYVEHLAVQGAGGQNLFTFVPRPGTGTAEAVEGLLTREPAPAS</sequence>
<dbReference type="PROSITE" id="PS50943">
    <property type="entry name" value="HTH_CROC1"/>
    <property type="match status" value="1"/>
</dbReference>
<dbReference type="Gene3D" id="1.10.260.40">
    <property type="entry name" value="lambda repressor-like DNA-binding domains"/>
    <property type="match status" value="1"/>
</dbReference>
<accession>A0ABZ1IK04</accession>
<dbReference type="PANTHER" id="PTHR35010">
    <property type="entry name" value="BLL4672 PROTEIN-RELATED"/>
    <property type="match status" value="1"/>
</dbReference>
<gene>
    <name evidence="2" type="ORF">VSH64_21435</name>
</gene>
<dbReference type="SUPFAM" id="SSF47413">
    <property type="entry name" value="lambda repressor-like DNA-binding domains"/>
    <property type="match status" value="1"/>
</dbReference>
<dbReference type="SMART" id="SM00530">
    <property type="entry name" value="HTH_XRE"/>
    <property type="match status" value="1"/>
</dbReference>
<dbReference type="EMBL" id="CP142149">
    <property type="protein sequence ID" value="WSE34612.1"/>
    <property type="molecule type" value="Genomic_DNA"/>
</dbReference>
<organism evidence="2 3">
    <name type="scientific">Amycolatopsis rhabdoformis</name>
    <dbReference type="NCBI Taxonomy" id="1448059"/>
    <lineage>
        <taxon>Bacteria</taxon>
        <taxon>Bacillati</taxon>
        <taxon>Actinomycetota</taxon>
        <taxon>Actinomycetes</taxon>
        <taxon>Pseudonocardiales</taxon>
        <taxon>Pseudonocardiaceae</taxon>
        <taxon>Amycolatopsis</taxon>
    </lineage>
</organism>
<name>A0ABZ1IK04_9PSEU</name>
<keyword evidence="3" id="KW-1185">Reference proteome</keyword>
<dbReference type="RefSeq" id="WP_326837420.1">
    <property type="nucleotide sequence ID" value="NZ_CP142149.1"/>
</dbReference>
<dbReference type="Pfam" id="PF13560">
    <property type="entry name" value="HTH_31"/>
    <property type="match status" value="1"/>
</dbReference>
<dbReference type="PANTHER" id="PTHR35010:SF2">
    <property type="entry name" value="BLL4672 PROTEIN"/>
    <property type="match status" value="1"/>
</dbReference>
<dbReference type="Pfam" id="PF17765">
    <property type="entry name" value="MLTR_LBD"/>
    <property type="match status" value="1"/>
</dbReference>
<protein>
    <submittedName>
        <fullName evidence="2">Helix-turn-helix transcriptional regulator</fullName>
    </submittedName>
</protein>
<feature type="domain" description="HTH cro/C1-type" evidence="1">
    <location>
        <begin position="34"/>
        <end position="81"/>
    </location>
</feature>
<dbReference type="Gene3D" id="3.30.450.180">
    <property type="match status" value="1"/>
</dbReference>
<evidence type="ECO:0000313" key="2">
    <source>
        <dbReference type="EMBL" id="WSE34612.1"/>
    </source>
</evidence>
<proteinExistence type="predicted"/>
<dbReference type="InterPro" id="IPR041413">
    <property type="entry name" value="MLTR_LBD"/>
</dbReference>
<dbReference type="InterPro" id="IPR001387">
    <property type="entry name" value="Cro/C1-type_HTH"/>
</dbReference>
<evidence type="ECO:0000313" key="3">
    <source>
        <dbReference type="Proteomes" id="UP001330812"/>
    </source>
</evidence>
<dbReference type="InterPro" id="IPR010982">
    <property type="entry name" value="Lambda_DNA-bd_dom_sf"/>
</dbReference>
<dbReference type="Proteomes" id="UP001330812">
    <property type="component" value="Chromosome"/>
</dbReference>
<reference evidence="2 3" key="1">
    <citation type="journal article" date="2015" name="Int. J. Syst. Evol. Microbiol.">
        <title>Amycolatopsis rhabdoformis sp. nov., an actinomycete isolated from a tropical forest soil.</title>
        <authorList>
            <person name="Souza W.R."/>
            <person name="Silva R.E."/>
            <person name="Goodfellow M."/>
            <person name="Busarakam K."/>
            <person name="Figueiro F.S."/>
            <person name="Ferreira D."/>
            <person name="Rodrigues-Filho E."/>
            <person name="Moraes L.A.B."/>
            <person name="Zucchi T.D."/>
        </authorList>
    </citation>
    <scope>NUCLEOTIDE SEQUENCE [LARGE SCALE GENOMIC DNA]</scope>
    <source>
        <strain evidence="2 3">NCIMB 14900</strain>
    </source>
</reference>
<dbReference type="CDD" id="cd00093">
    <property type="entry name" value="HTH_XRE"/>
    <property type="match status" value="1"/>
</dbReference>
<evidence type="ECO:0000259" key="1">
    <source>
        <dbReference type="PROSITE" id="PS50943"/>
    </source>
</evidence>